<dbReference type="Proteomes" id="UP000187035">
    <property type="component" value="Unassembled WGS sequence"/>
</dbReference>
<protein>
    <submittedName>
        <fullName evidence="1">Uncharacterized protein</fullName>
    </submittedName>
</protein>
<organism evidence="1 2">
    <name type="scientific">Actinomyces naeslundii</name>
    <dbReference type="NCBI Taxonomy" id="1655"/>
    <lineage>
        <taxon>Bacteria</taxon>
        <taxon>Bacillati</taxon>
        <taxon>Actinomycetota</taxon>
        <taxon>Actinomycetes</taxon>
        <taxon>Actinomycetales</taxon>
        <taxon>Actinomycetaceae</taxon>
        <taxon>Actinomyces</taxon>
    </lineage>
</organism>
<gene>
    <name evidence="1" type="ORF">BKH33_06050</name>
</gene>
<evidence type="ECO:0000313" key="1">
    <source>
        <dbReference type="EMBL" id="OMG36733.1"/>
    </source>
</evidence>
<sequence>MRARRAAHGCSAGPPMVAVALRFETWDKHSTAEQNHVAGGYRFQPARRLQRAHLQVLSAVKHADVAVVLEGHPRKNKEKADLGASSTITQHDIIDGSYLHVILEESHDYSHSQGA</sequence>
<accession>A0A854EC00</accession>
<name>A0A854EC00_ACTNA</name>
<evidence type="ECO:0000313" key="2">
    <source>
        <dbReference type="Proteomes" id="UP000187035"/>
    </source>
</evidence>
<dbReference type="EMBL" id="MSRR01000010">
    <property type="protein sequence ID" value="OMG36733.1"/>
    <property type="molecule type" value="Genomic_DNA"/>
</dbReference>
<reference evidence="1 2" key="1">
    <citation type="submission" date="2016-12" db="EMBL/GenBank/DDBJ databases">
        <title>Genomic comparison of strains in the 'Actinomyces naeslundii' group.</title>
        <authorList>
            <person name="Mughal S.R."/>
            <person name="Do T."/>
            <person name="Gilbert S.C."/>
            <person name="Witherden E.A."/>
            <person name="Didelot X."/>
            <person name="Beighton D."/>
        </authorList>
    </citation>
    <scope>NUCLEOTIDE SEQUENCE [LARGE SCALE GENOMIC DNA]</scope>
    <source>
        <strain evidence="1 2">NCTC 10301</strain>
    </source>
</reference>
<comment type="caution">
    <text evidence="1">The sequence shown here is derived from an EMBL/GenBank/DDBJ whole genome shotgun (WGS) entry which is preliminary data.</text>
</comment>
<proteinExistence type="predicted"/>
<dbReference type="AlphaFoldDB" id="A0A854EC00"/>